<accession>A0AAZ3S5J0</accession>
<dbReference type="GeneTree" id="ENSGT01120000277924"/>
<dbReference type="InterPro" id="IPR004493">
    <property type="entry name" value="Leu-tRNA-synth_Ia_arc/euk"/>
</dbReference>
<evidence type="ECO:0000259" key="3">
    <source>
        <dbReference type="Pfam" id="PF24810"/>
    </source>
</evidence>
<dbReference type="InterPro" id="IPR054509">
    <property type="entry name" value="LARS1_ULD"/>
</dbReference>
<dbReference type="GO" id="GO:0004823">
    <property type="term" value="F:leucine-tRNA ligase activity"/>
    <property type="evidence" value="ECO:0007669"/>
    <property type="project" value="InterPro"/>
</dbReference>
<reference evidence="5" key="1">
    <citation type="journal article" date="2018" name="PLoS ONE">
        <title>Chinook salmon (Oncorhynchus tshawytscha) genome and transcriptome.</title>
        <authorList>
            <person name="Christensen K.A."/>
            <person name="Leong J.S."/>
            <person name="Sakhrani D."/>
            <person name="Biagi C.A."/>
            <person name="Minkley D.R."/>
            <person name="Withler R.E."/>
            <person name="Rondeau E.B."/>
            <person name="Koop B.F."/>
            <person name="Devlin R.H."/>
        </authorList>
    </citation>
    <scope>NUCLEOTIDE SEQUENCE [LARGE SCALE GENOMIC DNA]</scope>
</reference>
<dbReference type="GO" id="GO:0005524">
    <property type="term" value="F:ATP binding"/>
    <property type="evidence" value="ECO:0007669"/>
    <property type="project" value="InterPro"/>
</dbReference>
<evidence type="ECO:0000256" key="1">
    <source>
        <dbReference type="ARBA" id="ARBA00005594"/>
    </source>
</evidence>
<proteinExistence type="inferred from homology"/>
<name>A0AAZ3S5J0_ONCTS</name>
<dbReference type="InterPro" id="IPR055416">
    <property type="entry name" value="RBD_LARS1"/>
</dbReference>
<evidence type="ECO:0000313" key="5">
    <source>
        <dbReference type="Proteomes" id="UP000694402"/>
    </source>
</evidence>
<reference evidence="4" key="2">
    <citation type="submission" date="2025-08" db="UniProtKB">
        <authorList>
            <consortium name="Ensembl"/>
        </authorList>
    </citation>
    <scope>IDENTIFICATION</scope>
</reference>
<organism evidence="4 5">
    <name type="scientific">Oncorhynchus tshawytscha</name>
    <name type="common">Chinook salmon</name>
    <name type="synonym">Salmo tshawytscha</name>
    <dbReference type="NCBI Taxonomy" id="74940"/>
    <lineage>
        <taxon>Eukaryota</taxon>
        <taxon>Metazoa</taxon>
        <taxon>Chordata</taxon>
        <taxon>Craniata</taxon>
        <taxon>Vertebrata</taxon>
        <taxon>Euteleostomi</taxon>
        <taxon>Actinopterygii</taxon>
        <taxon>Neopterygii</taxon>
        <taxon>Teleostei</taxon>
        <taxon>Protacanthopterygii</taxon>
        <taxon>Salmoniformes</taxon>
        <taxon>Salmonidae</taxon>
        <taxon>Salmoninae</taxon>
        <taxon>Oncorhynchus</taxon>
    </lineage>
</organism>
<evidence type="ECO:0000313" key="4">
    <source>
        <dbReference type="Ensembl" id="ENSOTSP00005148390.1"/>
    </source>
</evidence>
<dbReference type="PANTHER" id="PTHR45794">
    <property type="entry name" value="LEUCYL-TRNA SYNTHETASE"/>
    <property type="match status" value="1"/>
</dbReference>
<dbReference type="Proteomes" id="UP000694402">
    <property type="component" value="Unassembled WGS sequence"/>
</dbReference>
<keyword evidence="5" id="KW-1185">Reference proteome</keyword>
<sequence>DAIPLADCFLLDTVEDVNFVEAMADAGVLHLYTWVECFKEMIANQNNLRTGPAFARGVLPLLFPEVHDHLLRFDDVQCKVTFLTPHSKCPHLLPVGRLVVVGNQAYHCSKGDVKPPAKPFYCTIYVAKTYPSWQHNAFSLLGKHYKSNKGTLPDTKVIAMELGILFLAVIKVRLRTGELAPLHPPGPWSVSMLCSHQRDDTIKEDCCLGKPFSLGVAVFLVNPHPSNDDIICRLSKAIRLIKDLSKVELMCFEEPVLGPCQVPNLGREEQGKLPISDKSSFSISLANRKVLMTDNGLSVDIGDTLIYLLQ</sequence>
<dbReference type="PANTHER" id="PTHR45794:SF1">
    <property type="entry name" value="LEUCINE--TRNA LIGASE, CYTOPLASMIC"/>
    <property type="match status" value="1"/>
</dbReference>
<feature type="domain" description="Leucine--tRNA ligase RagD-binding" evidence="3">
    <location>
        <begin position="126"/>
        <end position="163"/>
    </location>
</feature>
<dbReference type="Ensembl" id="ENSOTST00005129865.1">
    <property type="protein sequence ID" value="ENSOTSP00005148390.1"/>
    <property type="gene ID" value="ENSOTSG00005069179.1"/>
</dbReference>
<dbReference type="AlphaFoldDB" id="A0AAZ3S5J0"/>
<comment type="similarity">
    <text evidence="1">Belongs to the class-I aminoacyl-tRNA synthetase family.</text>
</comment>
<reference evidence="4" key="3">
    <citation type="submission" date="2025-09" db="UniProtKB">
        <authorList>
            <consortium name="Ensembl"/>
        </authorList>
    </citation>
    <scope>IDENTIFICATION</scope>
</reference>
<feature type="domain" description="Leucine--tRNA ligase ubiquitin-like" evidence="2">
    <location>
        <begin position="228"/>
        <end position="309"/>
    </location>
</feature>
<dbReference type="GO" id="GO:0006429">
    <property type="term" value="P:leucyl-tRNA aminoacylation"/>
    <property type="evidence" value="ECO:0007669"/>
    <property type="project" value="InterPro"/>
</dbReference>
<protein>
    <submittedName>
        <fullName evidence="4">Uncharacterized protein</fullName>
    </submittedName>
</protein>
<dbReference type="Pfam" id="PF22947">
    <property type="entry name" value="ULD_3"/>
    <property type="match status" value="1"/>
</dbReference>
<dbReference type="Pfam" id="PF24810">
    <property type="entry name" value="RBD_LARS1"/>
    <property type="match status" value="1"/>
</dbReference>
<evidence type="ECO:0000259" key="2">
    <source>
        <dbReference type="Pfam" id="PF22947"/>
    </source>
</evidence>